<dbReference type="Proteomes" id="UP001501771">
    <property type="component" value="Unassembled WGS sequence"/>
</dbReference>
<comment type="caution">
    <text evidence="1">The sequence shown here is derived from an EMBL/GenBank/DDBJ whole genome shotgun (WGS) entry which is preliminary data.</text>
</comment>
<reference evidence="1 2" key="1">
    <citation type="journal article" date="2019" name="Int. J. Syst. Evol. Microbiol.">
        <title>The Global Catalogue of Microorganisms (GCM) 10K type strain sequencing project: providing services to taxonomists for standard genome sequencing and annotation.</title>
        <authorList>
            <consortium name="The Broad Institute Genomics Platform"/>
            <consortium name="The Broad Institute Genome Sequencing Center for Infectious Disease"/>
            <person name="Wu L."/>
            <person name="Ma J."/>
        </authorList>
    </citation>
    <scope>NUCLEOTIDE SEQUENCE [LARGE SCALE GENOMIC DNA]</scope>
    <source>
        <strain evidence="1 2">JCM 16022</strain>
    </source>
</reference>
<accession>A0ABN2ZIK8</accession>
<keyword evidence="2" id="KW-1185">Reference proteome</keyword>
<protein>
    <submittedName>
        <fullName evidence="1">Uncharacterized protein</fullName>
    </submittedName>
</protein>
<gene>
    <name evidence="1" type="ORF">GCM10009844_14370</name>
</gene>
<sequence>MLGGIVAWLLAVLLAATGPVTGLSSTGPASPSETDSPLYTLAVDPPSASPAWQGFEPDADGTLVRISIHDGYDGPMLSLSTDGRVVVRGETSVLATRDDFVTWQVSDAALDRALRSLRRVGVLDAEPGAFGEGGVSQYTRSVGVFLGSGGGISGSEESPRFPRLWRAATRLADPASYGDGLVSGPEPWLPDEIALLFHRPDAANPYPMATWPFDEPIAQMAQPAPAGSMGELAVCLRGADAATLFASLPGGVVGVYRWSDGTAVWSARVDVTTPGYRLTGSGCDPA</sequence>
<name>A0ABN2ZIK8_9ACTN</name>
<proteinExistence type="predicted"/>
<dbReference type="RefSeq" id="WP_344149550.1">
    <property type="nucleotide sequence ID" value="NZ_BAAAQR010000003.1"/>
</dbReference>
<evidence type="ECO:0000313" key="2">
    <source>
        <dbReference type="Proteomes" id="UP001501771"/>
    </source>
</evidence>
<dbReference type="EMBL" id="BAAAQR010000003">
    <property type="protein sequence ID" value="GAA2142794.1"/>
    <property type="molecule type" value="Genomic_DNA"/>
</dbReference>
<organism evidence="1 2">
    <name type="scientific">Nocardioides koreensis</name>
    <dbReference type="NCBI Taxonomy" id="433651"/>
    <lineage>
        <taxon>Bacteria</taxon>
        <taxon>Bacillati</taxon>
        <taxon>Actinomycetota</taxon>
        <taxon>Actinomycetes</taxon>
        <taxon>Propionibacteriales</taxon>
        <taxon>Nocardioidaceae</taxon>
        <taxon>Nocardioides</taxon>
    </lineage>
</organism>
<evidence type="ECO:0000313" key="1">
    <source>
        <dbReference type="EMBL" id="GAA2142794.1"/>
    </source>
</evidence>